<sequence length="1392" mass="151698">MFKARLLIGMVLLCLGTRAHASNDVTPYEEYEKKIKASQVVGPLKGDIFGENISLYDRSVSFRATDVDVPGNNALPVAIGREFKVMNRRQEYVAKGFGDWEIDTPRVYGEFSAERGWVTTSSSPTARCSIPSRPDAAMTVNGITYAGTADDVWHGYYLHVPGAGEQELLVDNQAKTPRPTDGATRPWITRDGWRLGCLTNVSNYAGEGFLAISPSGVKYYFDYAIATPIKPYSVPQFGSVVARARIALMASRIEDRFGNWVTYSYSGDKLSSIQASDGRSIALSYNGDLISSIQASGQTWTYGYEFSTAYPSQQGAYRLKTVTQPDGSQWIYSIASGNMLPTREPPAGGGPKKCISEPDAMNGAVSLQINHPSGAVGLFAFTYTRQYRTHTPIHPCDYVGKPTPTPYVPGYLDNYALGSKTITGPGLPQQVWNYWADAPRSNNFYTSGQATDPCPTCVPSKIVKVVNPDGTATSYEFGFMYGLNDGRLLSTTVLDASGNTVSKTTNTYFADGDVASQPFPAEMGKSLLGIPNPLTNVLRPLRSKTVQQDGTTYTWTANGFDAFARTLSVTRSSPWHSRTDATEYYDDLGKWIIGQRARSINTDTGLVESQTSYDTNAMPSQRWSFGKLRLTLGYNGDGTLATVKDGNNSTTTVSSWKRGVPQSIRYPDGTTDSATVNDSGWITATTDENGYTTNYGYDAMGRLASIAYPANDTVAWASTTQAFEQINVTEYGLAAGHWRQTVATGNGRKVTYFDALWQPLLTREFDAGNEAATQRLHRFAYDQDGRTTFASYRGTSDALTTGTWTNYDALGRKTSVSQNIEQGGALTTLTEYLAGNQTRVTDPRGNQTVTGYQVFDKPDYTNPVWIQHPEGANTDISRDLFGKPLFIRRHDGNGTVSMTRSYVYDSYQQLCKTVEPETGATANGYDAAGNLVWSAAGLSLPSTTSCDADSAFASGRRVDRSYDVRNRIKTLSFPDGNGNQAWTYWPDGAVKQITTTNNGVATYNSYAYNKRRLLIAESQGQADGETWALGYAYDANGNLAAHRYPSGQTVDYAPNALGQPTQAGSYAMGVSYYPNGAIKQFTYGNGIVHTMTQNARQLPDTSRDAYGDTAFLSDGYDYDANGNVAAISDGATGRGGRGNRDMTYDGLDRLISTKSAMFGSTPASYSYDVLDNLTHVAAPGRDHYYCYDSNWQLTNVKTGSCGGSTVIGMSYDPQGNLGNKNGQVLVFDYGNRLRQATGKETYRYDGNGRRTLALQSAGNIGSLYDQSGALRFQKNQRQSKSTDYILLGGSLVAEADWPLGQLASVKDYVNWNPVSGATRYVLEESVDGVTWTAVYDGSQGSWTSLARPAGTYSYRVTACTADDNCTAASNVTHDQRPAVDIVPLLYQMLLND</sequence>
<feature type="signal peptide" evidence="1">
    <location>
        <begin position="1"/>
        <end position="21"/>
    </location>
</feature>
<dbReference type="RefSeq" id="WP_317843440.1">
    <property type="nucleotide sequence ID" value="NZ_CP126170.1"/>
</dbReference>
<organism evidence="2 3">
    <name type="scientific">Xanthomonas rydalmerensis</name>
    <dbReference type="NCBI Taxonomy" id="3046274"/>
    <lineage>
        <taxon>Bacteria</taxon>
        <taxon>Pseudomonadati</taxon>
        <taxon>Pseudomonadota</taxon>
        <taxon>Gammaproteobacteria</taxon>
        <taxon>Lysobacterales</taxon>
        <taxon>Lysobacteraceae</taxon>
        <taxon>Xanthomonas</taxon>
    </lineage>
</organism>
<name>A0ABZ0JI72_9XANT</name>
<proteinExistence type="predicted"/>
<gene>
    <name evidence="2" type="ORF">QN243_13750</name>
</gene>
<dbReference type="Proteomes" id="UP001302020">
    <property type="component" value="Chromosome"/>
</dbReference>
<dbReference type="NCBIfam" id="TIGR01643">
    <property type="entry name" value="YD_repeat_2x"/>
    <property type="match status" value="1"/>
</dbReference>
<dbReference type="InterPro" id="IPR006530">
    <property type="entry name" value="YD"/>
</dbReference>
<keyword evidence="1" id="KW-0732">Signal</keyword>
<evidence type="ECO:0000313" key="3">
    <source>
        <dbReference type="Proteomes" id="UP001302020"/>
    </source>
</evidence>
<reference evidence="2 3" key="1">
    <citation type="submission" date="2023-05" db="EMBL/GenBank/DDBJ databases">
        <title>Xanthomonas rydalmerenesis sp. nov., a novel Xanthomonas species isolated from Fragaria x ananassa.</title>
        <authorList>
            <person name="McKnight D.J.E."/>
            <person name="Wong-Bajracharya J."/>
            <person name="Okoh E.B."/>
            <person name="Snijders F."/>
            <person name="Lidbetter F."/>
            <person name="Webster J."/>
            <person name="Djordjevic S.P."/>
            <person name="Bogema D.R."/>
            <person name="Chapman T.A."/>
        </authorList>
    </citation>
    <scope>NUCLEOTIDE SEQUENCE [LARGE SCALE GENOMIC DNA]</scope>
    <source>
        <strain evidence="2 3">DAR34883</strain>
    </source>
</reference>
<evidence type="ECO:0000256" key="1">
    <source>
        <dbReference type="SAM" id="SignalP"/>
    </source>
</evidence>
<dbReference type="EMBL" id="CP126172">
    <property type="protein sequence ID" value="WOS39490.1"/>
    <property type="molecule type" value="Genomic_DNA"/>
</dbReference>
<accession>A0ABZ0JI72</accession>
<dbReference type="InterPro" id="IPR031325">
    <property type="entry name" value="RHS_repeat"/>
</dbReference>
<feature type="chain" id="PRO_5045308702" evidence="1">
    <location>
        <begin position="22"/>
        <end position="1392"/>
    </location>
</feature>
<evidence type="ECO:0000313" key="2">
    <source>
        <dbReference type="EMBL" id="WOS39490.1"/>
    </source>
</evidence>
<protein>
    <submittedName>
        <fullName evidence="2">RHS repeat protein</fullName>
    </submittedName>
</protein>
<keyword evidence="3" id="KW-1185">Reference proteome</keyword>
<dbReference type="Gene3D" id="2.180.10.10">
    <property type="entry name" value="RHS repeat-associated core"/>
    <property type="match status" value="2"/>
</dbReference>
<dbReference type="Pfam" id="PF05593">
    <property type="entry name" value="RHS_repeat"/>
    <property type="match status" value="2"/>
</dbReference>